<feature type="transmembrane region" description="Helical" evidence="8">
    <location>
        <begin position="471"/>
        <end position="491"/>
    </location>
</feature>
<dbReference type="PANTHER" id="PTHR33908:SF11">
    <property type="entry name" value="MEMBRANE PROTEIN"/>
    <property type="match status" value="1"/>
</dbReference>
<protein>
    <recommendedName>
        <fullName evidence="9">Glycosyltransferase RgtA/B/C/D-like domain-containing protein</fullName>
    </recommendedName>
</protein>
<keyword evidence="11" id="KW-1185">Reference proteome</keyword>
<keyword evidence="6 8" id="KW-1133">Transmembrane helix</keyword>
<evidence type="ECO:0000259" key="9">
    <source>
        <dbReference type="Pfam" id="PF13231"/>
    </source>
</evidence>
<dbReference type="InterPro" id="IPR050297">
    <property type="entry name" value="LipidA_mod_glycosyltrf_83"/>
</dbReference>
<accession>V6IVX6</accession>
<keyword evidence="5 8" id="KW-0812">Transmembrane</keyword>
<evidence type="ECO:0000256" key="5">
    <source>
        <dbReference type="ARBA" id="ARBA00022692"/>
    </source>
</evidence>
<keyword evidence="3" id="KW-0328">Glycosyltransferase</keyword>
<dbReference type="InterPro" id="IPR038731">
    <property type="entry name" value="RgtA/B/C-like"/>
</dbReference>
<comment type="subcellular location">
    <subcellularLocation>
        <location evidence="1">Cell membrane</location>
        <topology evidence="1">Multi-pass membrane protein</topology>
    </subcellularLocation>
</comment>
<dbReference type="GO" id="GO:0016763">
    <property type="term" value="F:pentosyltransferase activity"/>
    <property type="evidence" value="ECO:0007669"/>
    <property type="project" value="TreeGrafter"/>
</dbReference>
<name>V6IVX6_9BACL</name>
<feature type="transmembrane region" description="Helical" evidence="8">
    <location>
        <begin position="511"/>
        <end position="531"/>
    </location>
</feature>
<dbReference type="Proteomes" id="UP000018296">
    <property type="component" value="Unassembled WGS sequence"/>
</dbReference>
<keyword evidence="2" id="KW-1003">Cell membrane</keyword>
<evidence type="ECO:0000256" key="8">
    <source>
        <dbReference type="SAM" id="Phobius"/>
    </source>
</evidence>
<dbReference type="PANTHER" id="PTHR33908">
    <property type="entry name" value="MANNOSYLTRANSFERASE YKCB-RELATED"/>
    <property type="match status" value="1"/>
</dbReference>
<evidence type="ECO:0000256" key="7">
    <source>
        <dbReference type="ARBA" id="ARBA00023136"/>
    </source>
</evidence>
<sequence>MLPGFRWDVSTILRLKQSLITLFSIAFASCFLAVLAIGFLYPMIFQHYTGLLPIALSLAMFALIVILFFLAVYRWLVRFTDPTINKISAGIFLIMVLLEVTMIITFHSIIPPIIDGGHTYVEALYLLAHGHASDSIYFKIYPNNIPITLLRYFLYSGFGLAHISNYMLIDRAFCALMLLAGIFLSWKLVGKLFDARTACLFLLIALTCLPLFFYTMYFYTDTVAIIFPIILLYLWYLYSQKGKIRYIVLIGLALGIGYLIRPNLILFLPALAIYMFFVLNWKKVLINLAIIGMLISATNFASQGVERHFGYVQDPSLSMPTYNWILLGFSRDGGYNHHDYQLSRLQPNQTSKKQAEQLEIKKRVKAYGIAGLARLWAIKTARTWGAGAHGYYWYTHLSSHPTKAYQYLFNHKNQLTIFIIQVFYLVNIILLLVSVFRYFRTKQVDLNLLIQICLFGNFIFYVFVWEAEPRYSMLFTPFILLGSVFGFKELVHALNMKKRDDPQGVQIGKRFRLVLAGSLLAAVFLCAYAGFFDYTQAKSPQQSYIVDQRYSVGKKGITVDAGHSITQTFLAYDQYNRVSIGIRDVRGAGTYHATIKNMRTGKVIFSKDFSVTKAKSKVTLKVNHGNSAIGDEEIIKITRIKGSPGSALTFNISGKAYDQRDAYPDGRLIQSDMTSTKKDLQFMIYQTESGAYISSTAYWIMFILPILMLIWYAYVSLSMDGTETDRIRRKRNQVRTSQNGIRIMREEQLRRKDY</sequence>
<proteinExistence type="predicted"/>
<feature type="transmembrane region" description="Helical" evidence="8">
    <location>
        <begin position="198"/>
        <end position="217"/>
    </location>
</feature>
<evidence type="ECO:0000256" key="2">
    <source>
        <dbReference type="ARBA" id="ARBA00022475"/>
    </source>
</evidence>
<evidence type="ECO:0000256" key="4">
    <source>
        <dbReference type="ARBA" id="ARBA00022679"/>
    </source>
</evidence>
<feature type="transmembrane region" description="Helical" evidence="8">
    <location>
        <begin position="414"/>
        <end position="439"/>
    </location>
</feature>
<dbReference type="PROSITE" id="PS51257">
    <property type="entry name" value="PROKAR_LIPOPROTEIN"/>
    <property type="match status" value="1"/>
</dbReference>
<dbReference type="EMBL" id="AWTC01000013">
    <property type="protein sequence ID" value="EST11310.1"/>
    <property type="molecule type" value="Genomic_DNA"/>
</dbReference>
<keyword evidence="4" id="KW-0808">Transferase</keyword>
<feature type="transmembrane region" description="Helical" evidence="8">
    <location>
        <begin position="697"/>
        <end position="719"/>
    </location>
</feature>
<feature type="transmembrane region" description="Helical" evidence="8">
    <location>
        <begin position="20"/>
        <end position="44"/>
    </location>
</feature>
<feature type="transmembrane region" description="Helical" evidence="8">
    <location>
        <begin position="246"/>
        <end position="278"/>
    </location>
</feature>
<dbReference type="Pfam" id="PF13231">
    <property type="entry name" value="PMT_2"/>
    <property type="match status" value="1"/>
</dbReference>
<feature type="transmembrane region" description="Helical" evidence="8">
    <location>
        <begin position="89"/>
        <end position="110"/>
    </location>
</feature>
<evidence type="ECO:0000256" key="6">
    <source>
        <dbReference type="ARBA" id="ARBA00022989"/>
    </source>
</evidence>
<evidence type="ECO:0000313" key="11">
    <source>
        <dbReference type="Proteomes" id="UP000018296"/>
    </source>
</evidence>
<dbReference type="eggNOG" id="COG1807">
    <property type="taxonomic scope" value="Bacteria"/>
</dbReference>
<keyword evidence="7 8" id="KW-0472">Membrane</keyword>
<feature type="transmembrane region" description="Helical" evidence="8">
    <location>
        <begin position="284"/>
        <end position="301"/>
    </location>
</feature>
<organism evidence="10 11">
    <name type="scientific">Sporolactobacillus laevolacticus DSM 442</name>
    <dbReference type="NCBI Taxonomy" id="1395513"/>
    <lineage>
        <taxon>Bacteria</taxon>
        <taxon>Bacillati</taxon>
        <taxon>Bacillota</taxon>
        <taxon>Bacilli</taxon>
        <taxon>Bacillales</taxon>
        <taxon>Sporolactobacillaceae</taxon>
        <taxon>Sporolactobacillus</taxon>
    </lineage>
</organism>
<gene>
    <name evidence="10" type="ORF">P343_13600</name>
</gene>
<comment type="caution">
    <text evidence="10">The sequence shown here is derived from an EMBL/GenBank/DDBJ whole genome shotgun (WGS) entry which is preliminary data.</text>
</comment>
<evidence type="ECO:0000256" key="1">
    <source>
        <dbReference type="ARBA" id="ARBA00004651"/>
    </source>
</evidence>
<feature type="transmembrane region" description="Helical" evidence="8">
    <location>
        <begin position="446"/>
        <end position="465"/>
    </location>
</feature>
<feature type="domain" description="Glycosyltransferase RgtA/B/C/D-like" evidence="9">
    <location>
        <begin position="171"/>
        <end position="295"/>
    </location>
</feature>
<reference evidence="10 11" key="1">
    <citation type="journal article" date="2013" name="Genome Announc.">
        <title>Genome Sequence of Sporolactobacillus laevolacticus DSM442, an Efficient Polymer-Grade D-Lactate Producer from Agricultural Waste Cottonseed as a Nitrogen Source.</title>
        <authorList>
            <person name="Wang H."/>
            <person name="Wang L."/>
            <person name="Ju J."/>
            <person name="Yu B."/>
            <person name="Ma Y."/>
        </authorList>
    </citation>
    <scope>NUCLEOTIDE SEQUENCE [LARGE SCALE GENOMIC DNA]</scope>
    <source>
        <strain evidence="10 11">DSM 442</strain>
    </source>
</reference>
<dbReference type="GO" id="GO:0009103">
    <property type="term" value="P:lipopolysaccharide biosynthetic process"/>
    <property type="evidence" value="ECO:0007669"/>
    <property type="project" value="UniProtKB-ARBA"/>
</dbReference>
<dbReference type="PATRIC" id="fig|1395513.3.peg.2757"/>
<feature type="transmembrane region" description="Helical" evidence="8">
    <location>
        <begin position="223"/>
        <end position="239"/>
    </location>
</feature>
<dbReference type="AlphaFoldDB" id="V6IVX6"/>
<feature type="transmembrane region" description="Helical" evidence="8">
    <location>
        <begin position="50"/>
        <end position="77"/>
    </location>
</feature>
<feature type="transmembrane region" description="Helical" evidence="8">
    <location>
        <begin position="163"/>
        <end position="186"/>
    </location>
</feature>
<evidence type="ECO:0000313" key="10">
    <source>
        <dbReference type="EMBL" id="EST11310.1"/>
    </source>
</evidence>
<evidence type="ECO:0000256" key="3">
    <source>
        <dbReference type="ARBA" id="ARBA00022676"/>
    </source>
</evidence>
<feature type="transmembrane region" description="Helical" evidence="8">
    <location>
        <begin position="371"/>
        <end position="394"/>
    </location>
</feature>
<dbReference type="STRING" id="1395513.P343_13600"/>
<dbReference type="GO" id="GO:0005886">
    <property type="term" value="C:plasma membrane"/>
    <property type="evidence" value="ECO:0007669"/>
    <property type="project" value="UniProtKB-SubCell"/>
</dbReference>